<organism evidence="1 2">
    <name type="scientific">Pseudomonas weihenstephanensis</name>
    <dbReference type="NCBI Taxonomy" id="1608994"/>
    <lineage>
        <taxon>Bacteria</taxon>
        <taxon>Pseudomonadati</taxon>
        <taxon>Pseudomonadota</taxon>
        <taxon>Gammaproteobacteria</taxon>
        <taxon>Pseudomonadales</taxon>
        <taxon>Pseudomonadaceae</taxon>
        <taxon>Pseudomonas</taxon>
    </lineage>
</organism>
<keyword evidence="2" id="KW-1185">Reference proteome</keyword>
<accession>A0ABS1ZLP0</accession>
<name>A0ABS1ZLP0_9PSED</name>
<dbReference type="RefSeq" id="WP_203303377.1">
    <property type="nucleotide sequence ID" value="NZ_JAAEBW010000010.1"/>
</dbReference>
<proteinExistence type="predicted"/>
<dbReference type="Proteomes" id="UP000809529">
    <property type="component" value="Unassembled WGS sequence"/>
</dbReference>
<evidence type="ECO:0000313" key="2">
    <source>
        <dbReference type="Proteomes" id="UP000809529"/>
    </source>
</evidence>
<comment type="caution">
    <text evidence="1">The sequence shown here is derived from an EMBL/GenBank/DDBJ whole genome shotgun (WGS) entry which is preliminary data.</text>
</comment>
<protein>
    <submittedName>
        <fullName evidence="1">Uncharacterized protein</fullName>
    </submittedName>
</protein>
<evidence type="ECO:0000313" key="1">
    <source>
        <dbReference type="EMBL" id="MBM1196825.1"/>
    </source>
</evidence>
<sequence length="123" mass="13474">MSNATLIRKRPRPDTQSTEALIAPTIVPSEGNVIKRSDASTNKCEFVLPIYPGIAKDQKVEAWVATSVGFLIKDIVITSETVPARVKVDSVAFEGVDTVEAYYYVLFSSGEEKSLSTTYKIVD</sequence>
<gene>
    <name evidence="1" type="ORF">GYN02_16790</name>
</gene>
<reference evidence="1 2" key="1">
    <citation type="submission" date="2020-01" db="EMBL/GenBank/DDBJ databases">
        <title>Comparative genomics of meat spoilage bacteria.</title>
        <authorList>
            <person name="Hilgarth M."/>
            <person name="Vogel R.F."/>
        </authorList>
    </citation>
    <scope>NUCLEOTIDE SEQUENCE [LARGE SCALE GENOMIC DNA]</scope>
    <source>
        <strain evidence="1 2">TMW2.2077</strain>
    </source>
</reference>
<dbReference type="EMBL" id="JAAEBW010000010">
    <property type="protein sequence ID" value="MBM1196825.1"/>
    <property type="molecule type" value="Genomic_DNA"/>
</dbReference>